<gene>
    <name evidence="1" type="ORF">M409DRAFT_60115</name>
</gene>
<dbReference type="EMBL" id="ML993628">
    <property type="protein sequence ID" value="KAF2160195.1"/>
    <property type="molecule type" value="Genomic_DNA"/>
</dbReference>
<reference evidence="1" key="1">
    <citation type="journal article" date="2020" name="Stud. Mycol.">
        <title>101 Dothideomycetes genomes: a test case for predicting lifestyles and emergence of pathogens.</title>
        <authorList>
            <person name="Haridas S."/>
            <person name="Albert R."/>
            <person name="Binder M."/>
            <person name="Bloem J."/>
            <person name="Labutti K."/>
            <person name="Salamov A."/>
            <person name="Andreopoulos B."/>
            <person name="Baker S."/>
            <person name="Barry K."/>
            <person name="Bills G."/>
            <person name="Bluhm B."/>
            <person name="Cannon C."/>
            <person name="Castanera R."/>
            <person name="Culley D."/>
            <person name="Daum C."/>
            <person name="Ezra D."/>
            <person name="Gonzalez J."/>
            <person name="Henrissat B."/>
            <person name="Kuo A."/>
            <person name="Liang C."/>
            <person name="Lipzen A."/>
            <person name="Lutzoni F."/>
            <person name="Magnuson J."/>
            <person name="Mondo S."/>
            <person name="Nolan M."/>
            <person name="Ohm R."/>
            <person name="Pangilinan J."/>
            <person name="Park H.-J."/>
            <person name="Ramirez L."/>
            <person name="Alfaro M."/>
            <person name="Sun H."/>
            <person name="Tritt A."/>
            <person name="Yoshinaga Y."/>
            <person name="Zwiers L.-H."/>
            <person name="Turgeon B."/>
            <person name="Goodwin S."/>
            <person name="Spatafora J."/>
            <person name="Crous P."/>
            <person name="Grigoriev I."/>
        </authorList>
    </citation>
    <scope>NUCLEOTIDE SEQUENCE</scope>
    <source>
        <strain evidence="1">ATCC 36951</strain>
    </source>
</reference>
<keyword evidence="2" id="KW-1185">Reference proteome</keyword>
<sequence>MSSDTSPLSKETIAHLQHIAQRQIDAINARDLSIDSPAWANCAKNFIAERGGMRGNQQKYRVDLQGLLDDIKAIIARSPNYHIDLNECSIQPGATADSAMLHAPHAVTGDPPGIVLCVMGVMAFEIIDNEWQLLSSTLPTSILLQSRHCARFIQGLPLHELLLLHDLATARHPLSRPKPILLSFRDSHIELVNVSYLLVRDALPACQPLLPVLPDIPSLHGDALHSLAVMLGGFERVDMSYGK</sequence>
<accession>A0A6A6BZQ5</accession>
<dbReference type="AlphaFoldDB" id="A0A6A6BZQ5"/>
<evidence type="ECO:0008006" key="3">
    <source>
        <dbReference type="Google" id="ProtNLM"/>
    </source>
</evidence>
<name>A0A6A6BZQ5_ZASCE</name>
<evidence type="ECO:0000313" key="2">
    <source>
        <dbReference type="Proteomes" id="UP000799537"/>
    </source>
</evidence>
<dbReference type="RefSeq" id="XP_033661084.1">
    <property type="nucleotide sequence ID" value="XM_033814369.1"/>
</dbReference>
<dbReference type="GeneID" id="54567641"/>
<organism evidence="1 2">
    <name type="scientific">Zasmidium cellare ATCC 36951</name>
    <dbReference type="NCBI Taxonomy" id="1080233"/>
    <lineage>
        <taxon>Eukaryota</taxon>
        <taxon>Fungi</taxon>
        <taxon>Dikarya</taxon>
        <taxon>Ascomycota</taxon>
        <taxon>Pezizomycotina</taxon>
        <taxon>Dothideomycetes</taxon>
        <taxon>Dothideomycetidae</taxon>
        <taxon>Mycosphaerellales</taxon>
        <taxon>Mycosphaerellaceae</taxon>
        <taxon>Zasmidium</taxon>
    </lineage>
</organism>
<dbReference type="Proteomes" id="UP000799537">
    <property type="component" value="Unassembled WGS sequence"/>
</dbReference>
<evidence type="ECO:0000313" key="1">
    <source>
        <dbReference type="EMBL" id="KAF2160195.1"/>
    </source>
</evidence>
<protein>
    <recommendedName>
        <fullName evidence="3">SnoaL-like domain-containing protein</fullName>
    </recommendedName>
</protein>
<proteinExistence type="predicted"/>